<dbReference type="eggNOG" id="ENOG5032SEU">
    <property type="taxonomic scope" value="Bacteria"/>
</dbReference>
<dbReference type="OrthoDB" id="2880698at2"/>
<keyword evidence="2" id="KW-1185">Reference proteome</keyword>
<sequence length="83" mass="9729">MGAFVLLLKDYEDESVVIYRFGPKEEIMGKIELNKETRMFSELEPINNPNHSSQFYFDRAAQRMARFLVKEGGVFPEKMTFES</sequence>
<dbReference type="RefSeq" id="WP_036150291.1">
    <property type="nucleotide sequence ID" value="NZ_AVCX01000028.1"/>
</dbReference>
<reference evidence="1 2" key="1">
    <citation type="submission" date="2014-02" db="EMBL/GenBank/DDBJ databases">
        <title>Draft genome sequence of Lysinibacillus odysseyi NBRC 100172.</title>
        <authorList>
            <person name="Zhang F."/>
            <person name="Wang G."/>
            <person name="Zhang L."/>
        </authorList>
    </citation>
    <scope>NUCLEOTIDE SEQUENCE [LARGE SCALE GENOMIC DNA]</scope>
    <source>
        <strain evidence="1 2">NBRC 100172</strain>
    </source>
</reference>
<name>A0A0A3IW40_9BACI</name>
<gene>
    <name evidence="1" type="ORF">CD32_00975</name>
</gene>
<evidence type="ECO:0000313" key="2">
    <source>
        <dbReference type="Proteomes" id="UP000030437"/>
    </source>
</evidence>
<organism evidence="1 2">
    <name type="scientific">Lysinibacillus odysseyi 34hs-1 = NBRC 100172</name>
    <dbReference type="NCBI Taxonomy" id="1220589"/>
    <lineage>
        <taxon>Bacteria</taxon>
        <taxon>Bacillati</taxon>
        <taxon>Bacillota</taxon>
        <taxon>Bacilli</taxon>
        <taxon>Bacillales</taxon>
        <taxon>Bacillaceae</taxon>
        <taxon>Lysinibacillus</taxon>
    </lineage>
</organism>
<proteinExistence type="predicted"/>
<dbReference type="AlphaFoldDB" id="A0A0A3IW40"/>
<dbReference type="Proteomes" id="UP000030437">
    <property type="component" value="Unassembled WGS sequence"/>
</dbReference>
<dbReference type="EMBL" id="JPVP01000035">
    <property type="protein sequence ID" value="KGR88901.1"/>
    <property type="molecule type" value="Genomic_DNA"/>
</dbReference>
<protein>
    <submittedName>
        <fullName evidence="1">Uncharacterized protein</fullName>
    </submittedName>
</protein>
<evidence type="ECO:0000313" key="1">
    <source>
        <dbReference type="EMBL" id="KGR88901.1"/>
    </source>
</evidence>
<accession>A0A0A3IW40</accession>
<comment type="caution">
    <text evidence="1">The sequence shown here is derived from an EMBL/GenBank/DDBJ whole genome shotgun (WGS) entry which is preliminary data.</text>
</comment>